<evidence type="ECO:0000313" key="2">
    <source>
        <dbReference type="Proteomes" id="UP000034883"/>
    </source>
</evidence>
<reference evidence="1 2" key="1">
    <citation type="submission" date="2015-03" db="EMBL/GenBank/DDBJ databases">
        <title>Genome assembly of Sandaracinus amylolyticus DSM 53668.</title>
        <authorList>
            <person name="Sharma G."/>
            <person name="Subramanian S."/>
        </authorList>
    </citation>
    <scope>NUCLEOTIDE SEQUENCE [LARGE SCALE GENOMIC DNA]</scope>
    <source>
        <strain evidence="1 2">DSM 53668</strain>
    </source>
</reference>
<dbReference type="Proteomes" id="UP000034883">
    <property type="component" value="Chromosome"/>
</dbReference>
<organism evidence="1 2">
    <name type="scientific">Sandaracinus amylolyticus</name>
    <dbReference type="NCBI Taxonomy" id="927083"/>
    <lineage>
        <taxon>Bacteria</taxon>
        <taxon>Pseudomonadati</taxon>
        <taxon>Myxococcota</taxon>
        <taxon>Polyangia</taxon>
        <taxon>Polyangiales</taxon>
        <taxon>Sandaracinaceae</taxon>
        <taxon>Sandaracinus</taxon>
    </lineage>
</organism>
<dbReference type="AlphaFoldDB" id="A0A0F6YEX6"/>
<accession>A0A0F6YEX6</accession>
<dbReference type="Pfam" id="PF13376">
    <property type="entry name" value="OmdA"/>
    <property type="match status" value="1"/>
</dbReference>
<dbReference type="STRING" id="927083.DB32_000108"/>
<gene>
    <name evidence="1" type="ORF">DB32_000108</name>
</gene>
<dbReference type="KEGG" id="samy:DB32_000108"/>
<sequence length="202" mass="22922">MIMATKKTTKTASALDQLERLQPEDRAAWRAWLAKHHETSRGVWLVTYKKSSGKQTFDYEQAIEEALCFGWIDSKASKLDDERTMLLYTPRKPKSVWSKPNKERVARLLAAGRVEPRGLDAIELAKRTGAWDALNDSDALKVPDDLAARLDALPNARAHFEAFPKSTKHMILEWIRTAKKPETRAARIEQTATLAAKNLRAR</sequence>
<dbReference type="EMBL" id="CP011125">
    <property type="protein sequence ID" value="AKF02960.1"/>
    <property type="molecule type" value="Genomic_DNA"/>
</dbReference>
<name>A0A0F6YEX6_9BACT</name>
<protein>
    <submittedName>
        <fullName evidence="1">Putative periplasmic membrane protein</fullName>
    </submittedName>
</protein>
<proteinExistence type="predicted"/>
<evidence type="ECO:0000313" key="1">
    <source>
        <dbReference type="EMBL" id="AKF02960.1"/>
    </source>
</evidence>
<keyword evidence="2" id="KW-1185">Reference proteome</keyword>